<name>A0A094YQT9_9PROT</name>
<comment type="caution">
    <text evidence="1">The sequence shown here is derived from an EMBL/GenBank/DDBJ whole genome shotgun (WGS) entry which is preliminary data.</text>
</comment>
<accession>A0A094YQT9</accession>
<dbReference type="InterPro" id="IPR024507">
    <property type="entry name" value="AtzH-like"/>
</dbReference>
<dbReference type="STRING" id="104102.AtDm6_1567"/>
<organism evidence="1 2">
    <name type="scientific">Acetobacter tropicalis</name>
    <dbReference type="NCBI Taxonomy" id="104102"/>
    <lineage>
        <taxon>Bacteria</taxon>
        <taxon>Pseudomonadati</taxon>
        <taxon>Pseudomonadota</taxon>
        <taxon>Alphaproteobacteria</taxon>
        <taxon>Acetobacterales</taxon>
        <taxon>Acetobacteraceae</taxon>
        <taxon>Acetobacter</taxon>
    </lineage>
</organism>
<reference evidence="1 2" key="1">
    <citation type="submission" date="2014-06" db="EMBL/GenBank/DDBJ databases">
        <title>Functional and comparative genomic analyses of the Drosophila gut microbiota identify candidate symbiosis factors.</title>
        <authorList>
            <person name="Newell P.D."/>
            <person name="Chaston J.M."/>
            <person name="Douglas A.E."/>
        </authorList>
    </citation>
    <scope>NUCLEOTIDE SEQUENCE [LARGE SCALE GENOMIC DNA]</scope>
    <source>
        <strain evidence="1 2">DmCS_006</strain>
    </source>
</reference>
<dbReference type="Pfam" id="PF11533">
    <property type="entry name" value="AtzH-like"/>
    <property type="match status" value="1"/>
</dbReference>
<evidence type="ECO:0000313" key="1">
    <source>
        <dbReference type="EMBL" id="KGB23727.1"/>
    </source>
</evidence>
<dbReference type="InterPro" id="IPR032710">
    <property type="entry name" value="NTF2-like_dom_sf"/>
</dbReference>
<dbReference type="SUPFAM" id="SSF54427">
    <property type="entry name" value="NTF2-like"/>
    <property type="match status" value="1"/>
</dbReference>
<evidence type="ECO:0008006" key="3">
    <source>
        <dbReference type="Google" id="ProtNLM"/>
    </source>
</evidence>
<dbReference type="Proteomes" id="UP000029448">
    <property type="component" value="Unassembled WGS sequence"/>
</dbReference>
<dbReference type="PATRIC" id="fig|104102.7.peg.1548"/>
<dbReference type="GeneID" id="89479891"/>
<sequence>MSFHALEAEITALSDAYERALAENDLVALDQFFFDGPETVRYGVGENLYGTEEIAAFRRARKGGSPPRTMLRRVVTVLGEDAAVVSLEFQRTGSSKIGRQMQTWFRSPQGWKIIAAHVSLMVEHSETNRPAL</sequence>
<proteinExistence type="predicted"/>
<dbReference type="EMBL" id="JOKM01000056">
    <property type="protein sequence ID" value="KGB23727.1"/>
    <property type="molecule type" value="Genomic_DNA"/>
</dbReference>
<evidence type="ECO:0000313" key="2">
    <source>
        <dbReference type="Proteomes" id="UP000029448"/>
    </source>
</evidence>
<dbReference type="RefSeq" id="WP_035379661.1">
    <property type="nucleotide sequence ID" value="NZ_JACAOJ010000011.1"/>
</dbReference>
<gene>
    <name evidence="1" type="ORF">AtDm6_1567</name>
</gene>
<dbReference type="Gene3D" id="3.10.450.50">
    <property type="match status" value="1"/>
</dbReference>
<keyword evidence="2" id="KW-1185">Reference proteome</keyword>
<dbReference type="AlphaFoldDB" id="A0A094YQT9"/>
<dbReference type="NCBIfam" id="NF033625">
    <property type="entry name" value="HpxZ"/>
    <property type="match status" value="1"/>
</dbReference>
<protein>
    <recommendedName>
        <fullName evidence="3">Oxalurate catabolism protein HpxZ</fullName>
    </recommendedName>
</protein>